<evidence type="ECO:0000313" key="1">
    <source>
        <dbReference type="EMBL" id="PVE76984.1"/>
    </source>
</evidence>
<evidence type="ECO:0000313" key="2">
    <source>
        <dbReference type="Proteomes" id="UP000244649"/>
    </source>
</evidence>
<dbReference type="EMBL" id="QDFT01000008">
    <property type="protein sequence ID" value="PVE76984.1"/>
    <property type="molecule type" value="Genomic_DNA"/>
</dbReference>
<sequence length="140" mass="15411">MFVPTDVRTVARDGPSRKVHAMKDETPRNLPSVRRCAFAWCATPHGETVHPADEDHRSEGFALTIRARDVRTHGDGDTVDVEIGVLRRQDDDSTWIVIETGERSSVAIHLDDAAAIGRRILRETHRARGVAVPPTASSIA</sequence>
<reference evidence="1 2" key="1">
    <citation type="submission" date="2018-04" db="EMBL/GenBank/DDBJ databases">
        <authorList>
            <person name="Go L.Y."/>
            <person name="Mitchell J.A."/>
        </authorList>
    </citation>
    <scope>NUCLEOTIDE SEQUENCE [LARGE SCALE GENOMIC DNA]</scope>
    <source>
        <strain evidence="1 2">TPD7010</strain>
    </source>
</reference>
<dbReference type="Proteomes" id="UP000244649">
    <property type="component" value="Unassembled WGS sequence"/>
</dbReference>
<comment type="caution">
    <text evidence="1">The sequence shown here is derived from an EMBL/GenBank/DDBJ whole genome shotgun (WGS) entry which is preliminary data.</text>
</comment>
<gene>
    <name evidence="1" type="ORF">DC432_05100</name>
</gene>
<dbReference type="AlphaFoldDB" id="A0A2T7WSW1"/>
<proteinExistence type="predicted"/>
<organism evidence="1 2">
    <name type="scientific">Microbacterium testaceum</name>
    <name type="common">Aureobacterium testaceum</name>
    <name type="synonym">Brevibacterium testaceum</name>
    <dbReference type="NCBI Taxonomy" id="2033"/>
    <lineage>
        <taxon>Bacteria</taxon>
        <taxon>Bacillati</taxon>
        <taxon>Actinomycetota</taxon>
        <taxon>Actinomycetes</taxon>
        <taxon>Micrococcales</taxon>
        <taxon>Microbacteriaceae</taxon>
        <taxon>Microbacterium</taxon>
    </lineage>
</organism>
<protein>
    <submittedName>
        <fullName evidence="1">Uncharacterized protein</fullName>
    </submittedName>
</protein>
<name>A0A2T7WSW1_MICTE</name>
<accession>A0A2T7WSW1</accession>